<keyword evidence="2" id="KW-1133">Transmembrane helix</keyword>
<feature type="compositionally biased region" description="Basic and acidic residues" evidence="1">
    <location>
        <begin position="65"/>
        <end position="75"/>
    </location>
</feature>
<keyword evidence="4" id="KW-1185">Reference proteome</keyword>
<evidence type="ECO:0000313" key="4">
    <source>
        <dbReference type="Proteomes" id="UP001372338"/>
    </source>
</evidence>
<dbReference type="EMBL" id="JAYWIO010000008">
    <property type="protein sequence ID" value="KAK7247362.1"/>
    <property type="molecule type" value="Genomic_DNA"/>
</dbReference>
<dbReference type="AlphaFoldDB" id="A0AAN9E8S7"/>
<dbReference type="Proteomes" id="UP001372338">
    <property type="component" value="Unassembled WGS sequence"/>
</dbReference>
<comment type="caution">
    <text evidence="3">The sequence shown here is derived from an EMBL/GenBank/DDBJ whole genome shotgun (WGS) entry which is preliminary data.</text>
</comment>
<organism evidence="3 4">
    <name type="scientific">Crotalaria pallida</name>
    <name type="common">Smooth rattlebox</name>
    <name type="synonym">Crotalaria striata</name>
    <dbReference type="NCBI Taxonomy" id="3830"/>
    <lineage>
        <taxon>Eukaryota</taxon>
        <taxon>Viridiplantae</taxon>
        <taxon>Streptophyta</taxon>
        <taxon>Embryophyta</taxon>
        <taxon>Tracheophyta</taxon>
        <taxon>Spermatophyta</taxon>
        <taxon>Magnoliopsida</taxon>
        <taxon>eudicotyledons</taxon>
        <taxon>Gunneridae</taxon>
        <taxon>Pentapetalae</taxon>
        <taxon>rosids</taxon>
        <taxon>fabids</taxon>
        <taxon>Fabales</taxon>
        <taxon>Fabaceae</taxon>
        <taxon>Papilionoideae</taxon>
        <taxon>50 kb inversion clade</taxon>
        <taxon>genistoids sensu lato</taxon>
        <taxon>core genistoids</taxon>
        <taxon>Crotalarieae</taxon>
        <taxon>Crotalaria</taxon>
    </lineage>
</organism>
<feature type="transmembrane region" description="Helical" evidence="2">
    <location>
        <begin position="12"/>
        <end position="38"/>
    </location>
</feature>
<evidence type="ECO:0000256" key="1">
    <source>
        <dbReference type="SAM" id="MobiDB-lite"/>
    </source>
</evidence>
<accession>A0AAN9E8S7</accession>
<gene>
    <name evidence="3" type="ORF">RIF29_42243</name>
</gene>
<feature type="region of interest" description="Disordered" evidence="1">
    <location>
        <begin position="65"/>
        <end position="113"/>
    </location>
</feature>
<feature type="compositionally biased region" description="Polar residues" evidence="1">
    <location>
        <begin position="104"/>
        <end position="113"/>
    </location>
</feature>
<reference evidence="3 4" key="1">
    <citation type="submission" date="2024-01" db="EMBL/GenBank/DDBJ databases">
        <title>The genomes of 5 underutilized Papilionoideae crops provide insights into root nodulation and disease resistanc.</title>
        <authorList>
            <person name="Yuan L."/>
        </authorList>
    </citation>
    <scope>NUCLEOTIDE SEQUENCE [LARGE SCALE GENOMIC DNA]</scope>
    <source>
        <strain evidence="3">ZHUSHIDOU_FW_LH</strain>
        <tissue evidence="3">Leaf</tissue>
    </source>
</reference>
<feature type="compositionally biased region" description="Basic and acidic residues" evidence="1">
    <location>
        <begin position="94"/>
        <end position="103"/>
    </location>
</feature>
<sequence>MLIVDTLVKVYLHLSQISCSVIIAIFIMLSLLFLKLLLARAQPQYRLLPLILCWTQGARTRGTEAESLCRREPHRPQSSVGVSRVAMSTPTQSDKNEPRRANRDSTNIVINGEPRTSTANLDPICRRGSVSMAVSAVCVSREP</sequence>
<evidence type="ECO:0000313" key="3">
    <source>
        <dbReference type="EMBL" id="KAK7247362.1"/>
    </source>
</evidence>
<keyword evidence="2" id="KW-0472">Membrane</keyword>
<proteinExistence type="predicted"/>
<protein>
    <submittedName>
        <fullName evidence="3">Uncharacterized protein</fullName>
    </submittedName>
</protein>
<evidence type="ECO:0000256" key="2">
    <source>
        <dbReference type="SAM" id="Phobius"/>
    </source>
</evidence>
<name>A0AAN9E8S7_CROPI</name>
<keyword evidence="2" id="KW-0812">Transmembrane</keyword>
<feature type="compositionally biased region" description="Polar residues" evidence="1">
    <location>
        <begin position="76"/>
        <end position="93"/>
    </location>
</feature>